<feature type="domain" description="TonB-dependent receptor plug" evidence="8">
    <location>
        <begin position="113"/>
        <end position="210"/>
    </location>
</feature>
<keyword evidence="9" id="KW-0675">Receptor</keyword>
<dbReference type="GO" id="GO:0009279">
    <property type="term" value="C:cell outer membrane"/>
    <property type="evidence" value="ECO:0007669"/>
    <property type="project" value="UniProtKB-SubCell"/>
</dbReference>
<organism evidence="9 10">
    <name type="scientific">Chondromyces crocatus</name>
    <dbReference type="NCBI Taxonomy" id="52"/>
    <lineage>
        <taxon>Bacteria</taxon>
        <taxon>Pseudomonadati</taxon>
        <taxon>Myxococcota</taxon>
        <taxon>Polyangia</taxon>
        <taxon>Polyangiales</taxon>
        <taxon>Polyangiaceae</taxon>
        <taxon>Chondromyces</taxon>
    </lineage>
</organism>
<keyword evidence="6" id="KW-0998">Cell outer membrane</keyword>
<dbReference type="PANTHER" id="PTHR30069:SF49">
    <property type="entry name" value="OUTER MEMBRANE PROTEIN C"/>
    <property type="match status" value="1"/>
</dbReference>
<dbReference type="PATRIC" id="fig|52.7.peg.3948"/>
<sequence>MVVLAQPAPGVPQPAPGAPAPPGPEGASSPERVSAEAAEEGAAGASDVTEGDAEGDAAAAPVDADSSEPSDAGEGDASVDTPSSGPLTVRVSGARRGPAPRAGGDYQLVVGQLIDVPRTSAERLLTLAPGLFLANHGGEGHPSAVFLRGFDAGEGQDIEFTLQGIPLNEPSNPHGHGFADTNFMISRLVERLRVVEGPFDVRQGDFAVAGSAEYTLGMPDRGVVARAGYGTFNRTETTVLWGPKGFGSDTFVGVEWIRGDGWGKNRAHQAARAVGQIGWALDEDTRLKVLATSYAARYDTAGVIRLDDLAARRVPGCGSDFDEQFFCSYDPNQGGAVQRHGIGAQIERKGEDSALDAQLFATVKNLRSRENFTGYELDVGNSGAPQRGDGTEQIYDAVTLGSRGSYTRTFDWLGRSDAEVGYFFRHDRADATLRRLRRADGVPYSRDFDNGLRITNAAAYASLNVRPLRWLSLRGGVRLDSFLFGVEDRNQPEVDRSGVREPSSYSEAFGVAIQPRGVVTVIVAPWLSWMTSLGLGTRSSDAQALSDGESAPFARVIAAETALVTRSVGGGPLTTEARLSTFATRVTNDLVFDERRGRNTPIGASSRFGATIWGRITHPGIGFDLASSLTWSEAYLPPDDASPFDLAAGSRLPYVPRWVFRLDASERYPFTVRGEKLRATAAVGLQFVDRRPLPFEQLGAPYATVDAAARLRWRWFELGAEMTNLFDRRNREVELNYPSNFADPEAPASQLPARHIIAGAPFQVLGTLTAYLDHEEPES</sequence>
<keyword evidence="4" id="KW-0812">Transmembrane</keyword>
<comment type="subcellular location">
    <subcellularLocation>
        <location evidence="1">Cell outer membrane</location>
        <topology evidence="1">Multi-pass membrane protein</topology>
    </subcellularLocation>
</comment>
<evidence type="ECO:0000256" key="2">
    <source>
        <dbReference type="ARBA" id="ARBA00022448"/>
    </source>
</evidence>
<dbReference type="Proteomes" id="UP000067626">
    <property type="component" value="Chromosome"/>
</dbReference>
<dbReference type="SUPFAM" id="SSF56935">
    <property type="entry name" value="Porins"/>
    <property type="match status" value="1"/>
</dbReference>
<name>A0A0K1EFS9_CHOCO</name>
<feature type="compositionally biased region" description="Acidic residues" evidence="7">
    <location>
        <begin position="65"/>
        <end position="74"/>
    </location>
</feature>
<dbReference type="AlphaFoldDB" id="A0A0K1EFS9"/>
<reference evidence="9 10" key="1">
    <citation type="submission" date="2015-07" db="EMBL/GenBank/DDBJ databases">
        <title>Genome analysis of myxobacterium Chondromyces crocatus Cm c5 reveals a high potential for natural compound synthesis and the genetic basis for the loss of fruiting body formation.</title>
        <authorList>
            <person name="Zaburannyi N."/>
            <person name="Bunk B."/>
            <person name="Maier J."/>
            <person name="Overmann J."/>
            <person name="Mueller R."/>
        </authorList>
    </citation>
    <scope>NUCLEOTIDE SEQUENCE [LARGE SCALE GENOMIC DNA]</scope>
    <source>
        <strain evidence="9 10">Cm c5</strain>
    </source>
</reference>
<evidence type="ECO:0000256" key="6">
    <source>
        <dbReference type="ARBA" id="ARBA00023237"/>
    </source>
</evidence>
<dbReference type="Gene3D" id="2.170.130.10">
    <property type="entry name" value="TonB-dependent receptor, plug domain"/>
    <property type="match status" value="1"/>
</dbReference>
<gene>
    <name evidence="9" type="ORF">CMC5_035850</name>
</gene>
<protein>
    <submittedName>
        <fullName evidence="9">TonB-dependent receptor</fullName>
    </submittedName>
</protein>
<dbReference type="GO" id="GO:0015344">
    <property type="term" value="F:siderophore uptake transmembrane transporter activity"/>
    <property type="evidence" value="ECO:0007669"/>
    <property type="project" value="TreeGrafter"/>
</dbReference>
<dbReference type="EMBL" id="CP012159">
    <property type="protein sequence ID" value="AKT39438.1"/>
    <property type="molecule type" value="Genomic_DNA"/>
</dbReference>
<evidence type="ECO:0000256" key="1">
    <source>
        <dbReference type="ARBA" id="ARBA00004571"/>
    </source>
</evidence>
<keyword evidence="10" id="KW-1185">Reference proteome</keyword>
<keyword evidence="3" id="KW-1134">Transmembrane beta strand</keyword>
<dbReference type="Pfam" id="PF07715">
    <property type="entry name" value="Plug"/>
    <property type="match status" value="1"/>
</dbReference>
<dbReference type="Gene3D" id="2.40.170.20">
    <property type="entry name" value="TonB-dependent receptor, beta-barrel domain"/>
    <property type="match status" value="1"/>
</dbReference>
<dbReference type="InterPro" id="IPR036942">
    <property type="entry name" value="Beta-barrel_TonB_sf"/>
</dbReference>
<evidence type="ECO:0000313" key="10">
    <source>
        <dbReference type="Proteomes" id="UP000067626"/>
    </source>
</evidence>
<dbReference type="InterPro" id="IPR012910">
    <property type="entry name" value="Plug_dom"/>
</dbReference>
<evidence type="ECO:0000313" key="9">
    <source>
        <dbReference type="EMBL" id="AKT39438.1"/>
    </source>
</evidence>
<dbReference type="RefSeq" id="WP_082362568.1">
    <property type="nucleotide sequence ID" value="NZ_CP012159.1"/>
</dbReference>
<proteinExistence type="predicted"/>
<evidence type="ECO:0000256" key="5">
    <source>
        <dbReference type="ARBA" id="ARBA00023136"/>
    </source>
</evidence>
<evidence type="ECO:0000256" key="3">
    <source>
        <dbReference type="ARBA" id="ARBA00022452"/>
    </source>
</evidence>
<dbReference type="GO" id="GO:0044718">
    <property type="term" value="P:siderophore transmembrane transport"/>
    <property type="evidence" value="ECO:0007669"/>
    <property type="project" value="TreeGrafter"/>
</dbReference>
<dbReference type="PANTHER" id="PTHR30069">
    <property type="entry name" value="TONB-DEPENDENT OUTER MEMBRANE RECEPTOR"/>
    <property type="match status" value="1"/>
</dbReference>
<evidence type="ECO:0000259" key="8">
    <source>
        <dbReference type="Pfam" id="PF07715"/>
    </source>
</evidence>
<feature type="compositionally biased region" description="Low complexity" evidence="7">
    <location>
        <begin position="94"/>
        <end position="104"/>
    </location>
</feature>
<feature type="compositionally biased region" description="Pro residues" evidence="7">
    <location>
        <begin position="9"/>
        <end position="24"/>
    </location>
</feature>
<evidence type="ECO:0000256" key="4">
    <source>
        <dbReference type="ARBA" id="ARBA00022692"/>
    </source>
</evidence>
<dbReference type="InterPro" id="IPR037066">
    <property type="entry name" value="Plug_dom_sf"/>
</dbReference>
<evidence type="ECO:0000256" key="7">
    <source>
        <dbReference type="SAM" id="MobiDB-lite"/>
    </source>
</evidence>
<dbReference type="KEGG" id="ccro:CMC5_035850"/>
<dbReference type="InterPro" id="IPR039426">
    <property type="entry name" value="TonB-dep_rcpt-like"/>
</dbReference>
<dbReference type="STRING" id="52.CMC5_035850"/>
<feature type="region of interest" description="Disordered" evidence="7">
    <location>
        <begin position="1"/>
        <end position="104"/>
    </location>
</feature>
<accession>A0A0K1EFS9</accession>
<keyword evidence="5" id="KW-0472">Membrane</keyword>
<keyword evidence="2" id="KW-0813">Transport</keyword>